<sequence length="56" mass="6014">MDVCTRYSASRIHGALAYIQKNRGLCTVAACNPIAPLKGWAMSDEKKTTTAVVGDE</sequence>
<name>A0A242M9C5_CABSO</name>
<accession>A0A242M9C5</accession>
<proteinExistence type="predicted"/>
<organism evidence="1 2">
    <name type="scientific">Caballeronia sordidicola</name>
    <name type="common">Burkholderia sordidicola</name>
    <dbReference type="NCBI Taxonomy" id="196367"/>
    <lineage>
        <taxon>Bacteria</taxon>
        <taxon>Pseudomonadati</taxon>
        <taxon>Pseudomonadota</taxon>
        <taxon>Betaproteobacteria</taxon>
        <taxon>Burkholderiales</taxon>
        <taxon>Burkholderiaceae</taxon>
        <taxon>Caballeronia</taxon>
    </lineage>
</organism>
<dbReference type="AlphaFoldDB" id="A0A242M9C5"/>
<protein>
    <submittedName>
        <fullName evidence="1">Uncharacterized protein</fullName>
    </submittedName>
</protein>
<gene>
    <name evidence="1" type="ORF">PAMC26577_35865</name>
</gene>
<dbReference type="EMBL" id="NBTZ01000148">
    <property type="protein sequence ID" value="OTP67763.1"/>
    <property type="molecule type" value="Genomic_DNA"/>
</dbReference>
<evidence type="ECO:0000313" key="1">
    <source>
        <dbReference type="EMBL" id="OTP67763.1"/>
    </source>
</evidence>
<reference evidence="1 2" key="1">
    <citation type="submission" date="2017-03" db="EMBL/GenBank/DDBJ databases">
        <title>Genome analysis of strain PAMC 26577.</title>
        <authorList>
            <person name="Oh H.-M."/>
            <person name="Yang J.-A."/>
        </authorList>
    </citation>
    <scope>NUCLEOTIDE SEQUENCE [LARGE SCALE GENOMIC DNA]</scope>
    <source>
        <strain evidence="1 2">PAMC 26577</strain>
    </source>
</reference>
<comment type="caution">
    <text evidence="1">The sequence shown here is derived from an EMBL/GenBank/DDBJ whole genome shotgun (WGS) entry which is preliminary data.</text>
</comment>
<evidence type="ECO:0000313" key="2">
    <source>
        <dbReference type="Proteomes" id="UP000195221"/>
    </source>
</evidence>
<dbReference type="Proteomes" id="UP000195221">
    <property type="component" value="Unassembled WGS sequence"/>
</dbReference>